<dbReference type="GO" id="GO:0030488">
    <property type="term" value="P:tRNA methylation"/>
    <property type="evidence" value="ECO:0007669"/>
    <property type="project" value="TreeGrafter"/>
</dbReference>
<dbReference type="CDD" id="cd02440">
    <property type="entry name" value="AdoMet_MTases"/>
    <property type="match status" value="1"/>
</dbReference>
<gene>
    <name evidence="2" type="ORF">HNR40_010026</name>
</gene>
<accession>A0A7W8AE43</accession>
<dbReference type="AlphaFoldDB" id="A0A7W8AE43"/>
<evidence type="ECO:0000259" key="1">
    <source>
        <dbReference type="Pfam" id="PF01170"/>
    </source>
</evidence>
<name>A0A7W8AE43_9ACTN</name>
<keyword evidence="3" id="KW-1185">Reference proteome</keyword>
<dbReference type="GO" id="GO:0016423">
    <property type="term" value="F:tRNA (guanine) methyltransferase activity"/>
    <property type="evidence" value="ECO:0007669"/>
    <property type="project" value="TreeGrafter"/>
</dbReference>
<dbReference type="SUPFAM" id="SSF53335">
    <property type="entry name" value="S-adenosyl-L-methionine-dependent methyltransferases"/>
    <property type="match status" value="1"/>
</dbReference>
<dbReference type="PANTHER" id="PTHR14911:SF21">
    <property type="entry name" value="N2-METHYLGUANOSINE TRNA METHYLTRANSFERASE"/>
    <property type="match status" value="1"/>
</dbReference>
<dbReference type="RefSeq" id="WP_312896831.1">
    <property type="nucleotide sequence ID" value="NZ_JACHIN010000023.1"/>
</dbReference>
<protein>
    <recommendedName>
        <fullName evidence="1">Ribosomal RNA large subunit methyltransferase K/L-like methyltransferase domain-containing protein</fullName>
    </recommendedName>
</protein>
<dbReference type="Gene3D" id="3.40.50.150">
    <property type="entry name" value="Vaccinia Virus protein VP39"/>
    <property type="match status" value="1"/>
</dbReference>
<comment type="caution">
    <text evidence="2">The sequence shown here is derived from an EMBL/GenBank/DDBJ whole genome shotgun (WGS) entry which is preliminary data.</text>
</comment>
<dbReference type="PANTHER" id="PTHR14911">
    <property type="entry name" value="THUMP DOMAIN-CONTAINING"/>
    <property type="match status" value="1"/>
</dbReference>
<organism evidence="2 3">
    <name type="scientific">Nonomuraea endophytica</name>
    <dbReference type="NCBI Taxonomy" id="714136"/>
    <lineage>
        <taxon>Bacteria</taxon>
        <taxon>Bacillati</taxon>
        <taxon>Actinomycetota</taxon>
        <taxon>Actinomycetes</taxon>
        <taxon>Streptosporangiales</taxon>
        <taxon>Streptosporangiaceae</taxon>
        <taxon>Nonomuraea</taxon>
    </lineage>
</organism>
<reference evidence="2 3" key="1">
    <citation type="submission" date="2020-08" db="EMBL/GenBank/DDBJ databases">
        <title>Genomic Encyclopedia of Type Strains, Phase IV (KMG-IV): sequencing the most valuable type-strain genomes for metagenomic binning, comparative biology and taxonomic classification.</title>
        <authorList>
            <person name="Goeker M."/>
        </authorList>
    </citation>
    <scope>NUCLEOTIDE SEQUENCE [LARGE SCALE GENOMIC DNA]</scope>
    <source>
        <strain evidence="2 3">DSM 45385</strain>
    </source>
</reference>
<dbReference type="InterPro" id="IPR000241">
    <property type="entry name" value="RlmKL-like_Mtase"/>
</dbReference>
<proteinExistence type="predicted"/>
<dbReference type="InterPro" id="IPR029063">
    <property type="entry name" value="SAM-dependent_MTases_sf"/>
</dbReference>
<dbReference type="EMBL" id="JACHIN010000023">
    <property type="protein sequence ID" value="MBB5084517.1"/>
    <property type="molecule type" value="Genomic_DNA"/>
</dbReference>
<sequence length="343" mass="36733">MHTLAVARSVHGIEHLVATEIRHAGLGLVREVRHREVWFEVTGPGALELRMADDVLLVGAVVDGVGPRRDALRRLASAAATIDVHRLTAARPLEPGAPEPGVRPLEPGVRPSGVEVSASFLGRRAYNRYDVEDAVGPLLGRPYHSRRDGRVPPAGAASWRVTVEGERAVIALRAGARPLHRRAYKVRSVPGTLHPPLAAAMAYLAEPKGLVIDPCCGAGTTLIEAAALAPEARTLGFDRSGEAIAAAAVNGPRLAWVRADAGRVPLPSGSVDRVLVNPPWQRQVRLAGSGHRLWTELRRVLADGGRVVALVPEVPRGWAVQERVDISLFGRHPILAMMTPDKS</sequence>
<feature type="domain" description="Ribosomal RNA large subunit methyltransferase K/L-like methyltransferase" evidence="1">
    <location>
        <begin position="182"/>
        <end position="312"/>
    </location>
</feature>
<dbReference type="Proteomes" id="UP000568380">
    <property type="component" value="Unassembled WGS sequence"/>
</dbReference>
<dbReference type="Gene3D" id="3.30.2130.30">
    <property type="match status" value="1"/>
</dbReference>
<evidence type="ECO:0000313" key="2">
    <source>
        <dbReference type="EMBL" id="MBB5084517.1"/>
    </source>
</evidence>
<evidence type="ECO:0000313" key="3">
    <source>
        <dbReference type="Proteomes" id="UP000568380"/>
    </source>
</evidence>
<dbReference type="Pfam" id="PF01170">
    <property type="entry name" value="UPF0020"/>
    <property type="match status" value="1"/>
</dbReference>